<evidence type="ECO:0000256" key="4">
    <source>
        <dbReference type="ARBA" id="ARBA00022741"/>
    </source>
</evidence>
<sequence length="514" mass="55888">MATSEPAAALTAEGISKRFSGVTALDGVTLDFRPGEVLALMGENGAGKSTLLRVLSGDHGPDDGHLLIGGGPVTFDSPRAAMAAGIRVIYQEPEIIPHVSVAENVFVGELPARGRLVNRRTLHRMTQEALREYGFEGVLRPETLGSRLSAAQRQLVEILRVLTAKTPPKVIAFDEPTSSLSEHEVDALFALIRRLRDSGVAVVYVSHRMKEIFQLADRVAVLRDGKLIGVEDAAATDENRLVRMMIGRDLSTLERRVTQETGRVVLRLDHVTTDDVTDISLQVRAGEVVCLAGLVGAGRSELAHAIVGDLPVRSGTVELDGKPLRARTPGDAVKAGIGFAPEERKTDALLMQRSVRDNVSIAVLDRLRRFRVVRRARERELVEEYVRELRVRTPSMEQEVRKLSGGNQQKTVLARWLARRPKLLILDEPTRGVDVGAKAEIYRIIDGLAAEGIALLVISSDLPEVLSLADRIVVLRAGRVAGVLGRDDATEEAVLTLAIPATEPAVEEDLEIVS</sequence>
<evidence type="ECO:0000256" key="7">
    <source>
        <dbReference type="ARBA" id="ARBA00023136"/>
    </source>
</evidence>
<dbReference type="AlphaFoldDB" id="A0A229SIH2"/>
<dbReference type="Pfam" id="PF00005">
    <property type="entry name" value="ABC_tran"/>
    <property type="match status" value="2"/>
</dbReference>
<dbReference type="PANTHER" id="PTHR43790">
    <property type="entry name" value="CARBOHYDRATE TRANSPORT ATP-BINDING PROTEIN MG119-RELATED"/>
    <property type="match status" value="1"/>
</dbReference>
<evidence type="ECO:0000256" key="3">
    <source>
        <dbReference type="ARBA" id="ARBA00022597"/>
    </source>
</evidence>
<keyword evidence="3" id="KW-0762">Sugar transport</keyword>
<dbReference type="GO" id="GO:0005524">
    <property type="term" value="F:ATP binding"/>
    <property type="evidence" value="ECO:0007669"/>
    <property type="project" value="UniProtKB-KW"/>
</dbReference>
<dbReference type="PROSITE" id="PS50893">
    <property type="entry name" value="ABC_TRANSPORTER_2"/>
    <property type="match status" value="2"/>
</dbReference>
<dbReference type="InterPro" id="IPR027417">
    <property type="entry name" value="P-loop_NTPase"/>
</dbReference>
<evidence type="ECO:0000256" key="1">
    <source>
        <dbReference type="ARBA" id="ARBA00022448"/>
    </source>
</evidence>
<reference evidence="9 10" key="1">
    <citation type="submission" date="2017-07" db="EMBL/GenBank/DDBJ databases">
        <title>Amycolatopsis thailandensis Genome sequencing and assembly.</title>
        <authorList>
            <person name="Kaur N."/>
            <person name="Mayilraj S."/>
        </authorList>
    </citation>
    <scope>NUCLEOTIDE SEQUENCE [LARGE SCALE GENOMIC DNA]</scope>
    <source>
        <strain evidence="9 10">JCM 16380</strain>
    </source>
</reference>
<keyword evidence="4" id="KW-0547">Nucleotide-binding</keyword>
<dbReference type="CDD" id="cd03215">
    <property type="entry name" value="ABC_Carb_Monos_II"/>
    <property type="match status" value="1"/>
</dbReference>
<dbReference type="InterPro" id="IPR003593">
    <property type="entry name" value="AAA+_ATPase"/>
</dbReference>
<dbReference type="SUPFAM" id="SSF52540">
    <property type="entry name" value="P-loop containing nucleoside triphosphate hydrolases"/>
    <property type="match status" value="2"/>
</dbReference>
<name>A0A229SIH2_9PSEU</name>
<protein>
    <submittedName>
        <fullName evidence="9">ABC transporter</fullName>
    </submittedName>
</protein>
<organism evidence="9 10">
    <name type="scientific">Amycolatopsis thailandensis</name>
    <dbReference type="NCBI Taxonomy" id="589330"/>
    <lineage>
        <taxon>Bacteria</taxon>
        <taxon>Bacillati</taxon>
        <taxon>Actinomycetota</taxon>
        <taxon>Actinomycetes</taxon>
        <taxon>Pseudonocardiales</taxon>
        <taxon>Pseudonocardiaceae</taxon>
        <taxon>Amycolatopsis</taxon>
    </lineage>
</organism>
<keyword evidence="10" id="KW-1185">Reference proteome</keyword>
<evidence type="ECO:0000313" key="10">
    <source>
        <dbReference type="Proteomes" id="UP000215223"/>
    </source>
</evidence>
<keyword evidence="1" id="KW-0813">Transport</keyword>
<keyword evidence="5" id="KW-0067">ATP-binding</keyword>
<dbReference type="CDD" id="cd03216">
    <property type="entry name" value="ABC_Carb_Monos_I"/>
    <property type="match status" value="1"/>
</dbReference>
<dbReference type="InterPro" id="IPR003439">
    <property type="entry name" value="ABC_transporter-like_ATP-bd"/>
</dbReference>
<evidence type="ECO:0000256" key="5">
    <source>
        <dbReference type="ARBA" id="ARBA00022840"/>
    </source>
</evidence>
<evidence type="ECO:0000259" key="8">
    <source>
        <dbReference type="PROSITE" id="PS50893"/>
    </source>
</evidence>
<dbReference type="SMART" id="SM00382">
    <property type="entry name" value="AAA"/>
    <property type="match status" value="2"/>
</dbReference>
<keyword evidence="2" id="KW-1003">Cell membrane</keyword>
<dbReference type="Gene3D" id="3.40.50.300">
    <property type="entry name" value="P-loop containing nucleotide triphosphate hydrolases"/>
    <property type="match status" value="2"/>
</dbReference>
<dbReference type="GO" id="GO:0016887">
    <property type="term" value="F:ATP hydrolysis activity"/>
    <property type="evidence" value="ECO:0007669"/>
    <property type="project" value="InterPro"/>
</dbReference>
<dbReference type="Proteomes" id="UP000215223">
    <property type="component" value="Unassembled WGS sequence"/>
</dbReference>
<keyword evidence="6" id="KW-1278">Translocase</keyword>
<gene>
    <name evidence="9" type="ORF">CFP71_02030</name>
</gene>
<evidence type="ECO:0000256" key="6">
    <source>
        <dbReference type="ARBA" id="ARBA00022967"/>
    </source>
</evidence>
<dbReference type="RefSeq" id="WP_093932101.1">
    <property type="nucleotide sequence ID" value="NZ_NMQT01000008.1"/>
</dbReference>
<comment type="caution">
    <text evidence="9">The sequence shown here is derived from an EMBL/GenBank/DDBJ whole genome shotgun (WGS) entry which is preliminary data.</text>
</comment>
<dbReference type="OrthoDB" id="7757085at2"/>
<feature type="domain" description="ABC transporter" evidence="8">
    <location>
        <begin position="10"/>
        <end position="249"/>
    </location>
</feature>
<keyword evidence="7" id="KW-0472">Membrane</keyword>
<dbReference type="InterPro" id="IPR050107">
    <property type="entry name" value="ABC_carbohydrate_import_ATPase"/>
</dbReference>
<evidence type="ECO:0000256" key="2">
    <source>
        <dbReference type="ARBA" id="ARBA00022475"/>
    </source>
</evidence>
<feature type="domain" description="ABC transporter" evidence="8">
    <location>
        <begin position="259"/>
        <end position="502"/>
    </location>
</feature>
<evidence type="ECO:0000313" key="9">
    <source>
        <dbReference type="EMBL" id="OXM58663.1"/>
    </source>
</evidence>
<proteinExistence type="predicted"/>
<dbReference type="PANTHER" id="PTHR43790:SF3">
    <property type="entry name" value="D-ALLOSE IMPORT ATP-BINDING PROTEIN ALSA-RELATED"/>
    <property type="match status" value="1"/>
</dbReference>
<accession>A0A229SIH2</accession>
<dbReference type="EMBL" id="NMQT01000008">
    <property type="protein sequence ID" value="OXM58663.1"/>
    <property type="molecule type" value="Genomic_DNA"/>
</dbReference>